<gene>
    <name evidence="2" type="ORF">ERS132531_00290</name>
</gene>
<evidence type="ECO:0000256" key="1">
    <source>
        <dbReference type="SAM" id="Phobius"/>
    </source>
</evidence>
<evidence type="ECO:0000313" key="3">
    <source>
        <dbReference type="Proteomes" id="UP000074903"/>
    </source>
</evidence>
<keyword evidence="1" id="KW-1133">Transmembrane helix</keyword>
<sequence length="81" mass="9359">MTIWQILAIFCLGALLSLTLIAIWLGEEEDDKVESPKLQITFSEEDLALTEFLETRQAINEDFLVAQKELLDILKCEKRNF</sequence>
<accession>A0A116QXK4</accession>
<reference evidence="2 3" key="1">
    <citation type="submission" date="2016-02" db="EMBL/GenBank/DDBJ databases">
        <authorList>
            <consortium name="Pathogen Informatics"/>
        </authorList>
    </citation>
    <scope>NUCLEOTIDE SEQUENCE [LARGE SCALE GENOMIC DNA]</scope>
    <source>
        <strain evidence="2 3">SS993</strain>
    </source>
</reference>
<evidence type="ECO:0000313" key="2">
    <source>
        <dbReference type="EMBL" id="CYX37142.1"/>
    </source>
</evidence>
<dbReference type="EMBL" id="FILX01000003">
    <property type="protein sequence ID" value="CYX37142.1"/>
    <property type="molecule type" value="Genomic_DNA"/>
</dbReference>
<protein>
    <submittedName>
        <fullName evidence="2">Uncharacterized protein</fullName>
    </submittedName>
</protein>
<dbReference type="Proteomes" id="UP000074903">
    <property type="component" value="Unassembled WGS sequence"/>
</dbReference>
<dbReference type="AlphaFoldDB" id="A0A116QXK4"/>
<proteinExistence type="predicted"/>
<keyword evidence="1" id="KW-0812">Transmembrane</keyword>
<keyword evidence="1" id="KW-0472">Membrane</keyword>
<feature type="transmembrane region" description="Helical" evidence="1">
    <location>
        <begin position="6"/>
        <end position="25"/>
    </location>
</feature>
<dbReference type="RefSeq" id="WP_044765043.1">
    <property type="nucleotide sequence ID" value="NZ_CEHB01000054.1"/>
</dbReference>
<name>A0A116QXK4_STRSU</name>
<organism evidence="2 3">
    <name type="scientific">Streptococcus suis</name>
    <dbReference type="NCBI Taxonomy" id="1307"/>
    <lineage>
        <taxon>Bacteria</taxon>
        <taxon>Bacillati</taxon>
        <taxon>Bacillota</taxon>
        <taxon>Bacilli</taxon>
        <taxon>Lactobacillales</taxon>
        <taxon>Streptococcaceae</taxon>
        <taxon>Streptococcus</taxon>
    </lineage>
</organism>